<dbReference type="EMBL" id="MWWZ01000005">
    <property type="protein sequence ID" value="OZG68545.1"/>
    <property type="molecule type" value="Genomic_DNA"/>
</dbReference>
<dbReference type="CDD" id="cd03801">
    <property type="entry name" value="GT4_PimA-like"/>
    <property type="match status" value="1"/>
</dbReference>
<sequence>MRVLMVGVDENTVGGMLTVVQNYQKASDFCDSTHLEYIATATRAGAWGKIKKMLLGFARIAFTIRKHDIDIVHVHMSERGSVFREGFVVLLANTLGSKTIIHMHGAEIETWYKNQWPLVRKLIRYIFCSADRMLILGTKWRPFISEVMQGQTQKIKVLRNAVHVESSNMACASATDILFYGALIKRKGVDDLLQAFAAIKDEIPTMNLRLYGDDQDYRPIEKISEFGLEGRASYGGWVTPDNREQVFANTLVNVLPSYNEGLPMTILESMGYGIPNISTNIAAIPEAVDDGVNGFLVRPGDVEALKQRLLKLCTDKELWQQFSNNAHTKAYDFFSLDSHIKRLLSIYDELLADHSHDEKGF</sequence>
<organism evidence="5 7">
    <name type="scientific">Bifidobacterium eulemuris</name>
    <dbReference type="NCBI Taxonomy" id="1765219"/>
    <lineage>
        <taxon>Bacteria</taxon>
        <taxon>Bacillati</taxon>
        <taxon>Actinomycetota</taxon>
        <taxon>Actinomycetes</taxon>
        <taxon>Bifidobacteriales</taxon>
        <taxon>Bifidobacteriaceae</taxon>
        <taxon>Bifidobacterium</taxon>
    </lineage>
</organism>
<dbReference type="KEGG" id="beu:BE0216_09680"/>
<keyword evidence="3 5" id="KW-0808">Transferase</keyword>
<dbReference type="InterPro" id="IPR001296">
    <property type="entry name" value="Glyco_trans_1"/>
</dbReference>
<dbReference type="PANTHER" id="PTHR12526:SF640">
    <property type="entry name" value="COLANIC ACID BIOSYNTHESIS GLYCOSYLTRANSFERASE WCAL-RELATED"/>
    <property type="match status" value="1"/>
</dbReference>
<protein>
    <submittedName>
        <fullName evidence="6">Glycosyltransferase family 4 protein</fullName>
    </submittedName>
    <submittedName>
        <fullName evidence="5">Glycosyltransferase, group 1 family protein</fullName>
    </submittedName>
</protein>
<reference evidence="5 7" key="1">
    <citation type="journal article" date="2017" name="BMC Genomics">
        <title>Comparative genomic and phylogenomic analyses of the Bifidobacteriaceae family.</title>
        <authorList>
            <person name="Lugli G.A."/>
            <person name="Milani C."/>
            <person name="Turroni F."/>
            <person name="Duranti S."/>
            <person name="Mancabelli L."/>
            <person name="Mangifesta M."/>
            <person name="Ferrario C."/>
            <person name="Modesto M."/>
            <person name="Mattarelli P."/>
            <person name="Jiri K."/>
            <person name="van Sinderen D."/>
            <person name="Ventura M."/>
        </authorList>
    </citation>
    <scope>NUCLEOTIDE SEQUENCE [LARGE SCALE GENOMIC DNA]</scope>
    <source>
        <strain evidence="5 7">DSM 100216</strain>
    </source>
</reference>
<evidence type="ECO:0000313" key="5">
    <source>
        <dbReference type="EMBL" id="OZG68545.1"/>
    </source>
</evidence>
<dbReference type="AlphaFoldDB" id="A0A261GBJ8"/>
<evidence type="ECO:0000259" key="4">
    <source>
        <dbReference type="Pfam" id="PF00534"/>
    </source>
</evidence>
<evidence type="ECO:0000256" key="2">
    <source>
        <dbReference type="ARBA" id="ARBA00022676"/>
    </source>
</evidence>
<dbReference type="Proteomes" id="UP000216057">
    <property type="component" value="Unassembled WGS sequence"/>
</dbReference>
<dbReference type="SUPFAM" id="SSF53756">
    <property type="entry name" value="UDP-Glycosyltransferase/glycogen phosphorylase"/>
    <property type="match status" value="1"/>
</dbReference>
<reference evidence="6 8" key="2">
    <citation type="submission" date="2020-10" db="EMBL/GenBank/DDBJ databases">
        <title>Genome sequencing of Bifidobacterium eulemuris_DSMZ_100216.</title>
        <authorList>
            <person name="Kim J."/>
        </authorList>
    </citation>
    <scope>NUCLEOTIDE SEQUENCE [LARGE SCALE GENOMIC DNA]</scope>
    <source>
        <strain evidence="6 8">DSM 100216</strain>
    </source>
</reference>
<evidence type="ECO:0000256" key="3">
    <source>
        <dbReference type="ARBA" id="ARBA00022679"/>
    </source>
</evidence>
<evidence type="ECO:0000313" key="6">
    <source>
        <dbReference type="EMBL" id="QOL32675.1"/>
    </source>
</evidence>
<evidence type="ECO:0000313" key="7">
    <source>
        <dbReference type="Proteomes" id="UP000216057"/>
    </source>
</evidence>
<dbReference type="Gene3D" id="3.40.50.2000">
    <property type="entry name" value="Glycogen Phosphorylase B"/>
    <property type="match status" value="2"/>
</dbReference>
<name>A0A261GBJ8_9BIFI</name>
<accession>A0A261GBJ8</accession>
<keyword evidence="8" id="KW-1185">Reference proteome</keyword>
<evidence type="ECO:0000256" key="1">
    <source>
        <dbReference type="ARBA" id="ARBA00009481"/>
    </source>
</evidence>
<dbReference type="Proteomes" id="UP000593943">
    <property type="component" value="Chromosome"/>
</dbReference>
<feature type="domain" description="Glycosyl transferase family 1" evidence="4">
    <location>
        <begin position="176"/>
        <end position="327"/>
    </location>
</feature>
<evidence type="ECO:0000313" key="8">
    <source>
        <dbReference type="Proteomes" id="UP000593943"/>
    </source>
</evidence>
<keyword evidence="2" id="KW-0328">Glycosyltransferase</keyword>
<dbReference type="RefSeq" id="WP_094636488.1">
    <property type="nucleotide sequence ID" value="NZ_CP062938.1"/>
</dbReference>
<dbReference type="PANTHER" id="PTHR12526">
    <property type="entry name" value="GLYCOSYLTRANSFERASE"/>
    <property type="match status" value="1"/>
</dbReference>
<proteinExistence type="inferred from homology"/>
<dbReference type="EMBL" id="CP062938">
    <property type="protein sequence ID" value="QOL32675.1"/>
    <property type="molecule type" value="Genomic_DNA"/>
</dbReference>
<dbReference type="Pfam" id="PF00534">
    <property type="entry name" value="Glycos_transf_1"/>
    <property type="match status" value="1"/>
</dbReference>
<gene>
    <name evidence="6" type="ORF">BE0216_09680</name>
    <name evidence="5" type="ORF">BEUL_0855</name>
</gene>
<dbReference type="OrthoDB" id="555447at2"/>
<comment type="similarity">
    <text evidence="1">Belongs to the glycosyltransferase group 1 family. Glycosyltransferase 4 subfamily.</text>
</comment>
<dbReference type="GO" id="GO:0016757">
    <property type="term" value="F:glycosyltransferase activity"/>
    <property type="evidence" value="ECO:0007669"/>
    <property type="project" value="UniProtKB-KW"/>
</dbReference>